<keyword evidence="2" id="KW-0663">Pyridoxal phosphate</keyword>
<reference evidence="4" key="1">
    <citation type="submission" date="2020-11" db="EMBL/GenBank/DDBJ databases">
        <authorList>
            <consortium name="DOE Joint Genome Institute"/>
            <person name="Ahrendt S."/>
            <person name="Riley R."/>
            <person name="Andreopoulos W."/>
            <person name="Labutti K."/>
            <person name="Pangilinan J."/>
            <person name="Ruiz-Duenas F.J."/>
            <person name="Barrasa J.M."/>
            <person name="Sanchez-Garcia M."/>
            <person name="Camarero S."/>
            <person name="Miyauchi S."/>
            <person name="Serrano A."/>
            <person name="Linde D."/>
            <person name="Babiker R."/>
            <person name="Drula E."/>
            <person name="Ayuso-Fernandez I."/>
            <person name="Pacheco R."/>
            <person name="Padilla G."/>
            <person name="Ferreira P."/>
            <person name="Barriuso J."/>
            <person name="Kellner H."/>
            <person name="Castanera R."/>
            <person name="Alfaro M."/>
            <person name="Ramirez L."/>
            <person name="Pisabarro A.G."/>
            <person name="Kuo A."/>
            <person name="Tritt A."/>
            <person name="Lipzen A."/>
            <person name="He G."/>
            <person name="Yan M."/>
            <person name="Ng V."/>
            <person name="Cullen D."/>
            <person name="Martin F."/>
            <person name="Rosso M.-N."/>
            <person name="Henrissat B."/>
            <person name="Hibbett D."/>
            <person name="Martinez A.T."/>
            <person name="Grigoriev I.V."/>
        </authorList>
    </citation>
    <scope>NUCLEOTIDE SEQUENCE</scope>
    <source>
        <strain evidence="4">CBS 247.69</strain>
    </source>
</reference>
<dbReference type="CDD" id="cd00609">
    <property type="entry name" value="AAT_like"/>
    <property type="match status" value="1"/>
</dbReference>
<dbReference type="InterPro" id="IPR015421">
    <property type="entry name" value="PyrdxlP-dep_Trfase_major"/>
</dbReference>
<comment type="similarity">
    <text evidence="1">Belongs to the class-I pyridoxal-phosphate-dependent aminotransferase family.</text>
</comment>
<sequence>MPHPVLSDFGNFIVENGQKAMEMHYVMRDTYNPESNLWGIVNLGVAENTLMHESLKGYFQNAFRLRDLDFTYGDGLSGTKRLTKALVDFLNTYFNPCREVKAEHLLLGCGLITMIGQVGRAVANRGDGILVVAPYYSGFDASFAVEHGLKPVEVRVEIRDVGTMKEIEALEEARWKSEANGTKVRAVLLCNPHNPLGRCYERPVLEAYGRFCERHNLHLISDEIFAMSVYPSQDFPIPPPFVSVLALDLERINVNPARVHCLYGMSKDFNANGFRAGLLVSQHNEGLINCLTTTNMFSVVASPSDALWSALLNDTKILANFFIMNRSKLTEAYEYVTGWLRYQNLPYIPAHAAHFLMVDMRSVLENVVKYGALLGIKVGDEMGKREVALVDYLRVKKVHLSPGSDHHYSERGWIRLSFSVRRDYLNVGLRRIEEALGWSRWPEMKELKSLGGCGEVGSTLKCFTGSHLLTRLGYLGQLGKRMEDFSLISLLPCHHPKNPVESKEENQKIF</sequence>
<accession>A0A9P5XUK0</accession>
<dbReference type="AlphaFoldDB" id="A0A9P5XUK0"/>
<keyword evidence="5" id="KW-1185">Reference proteome</keyword>
<dbReference type="InterPro" id="IPR004839">
    <property type="entry name" value="Aminotransferase_I/II_large"/>
</dbReference>
<dbReference type="InterPro" id="IPR015424">
    <property type="entry name" value="PyrdxlP-dep_Trfase"/>
</dbReference>
<name>A0A9P5XUK0_9AGAR</name>
<comment type="caution">
    <text evidence="4">The sequence shown here is derived from an EMBL/GenBank/DDBJ whole genome shotgun (WGS) entry which is preliminary data.</text>
</comment>
<evidence type="ECO:0000256" key="1">
    <source>
        <dbReference type="ARBA" id="ARBA00007441"/>
    </source>
</evidence>
<dbReference type="PROSITE" id="PS00105">
    <property type="entry name" value="AA_TRANSFER_CLASS_1"/>
    <property type="match status" value="1"/>
</dbReference>
<dbReference type="PANTHER" id="PTHR43795:SF39">
    <property type="entry name" value="AMINOTRANSFERASE CLASS I_CLASSII DOMAIN-CONTAINING PROTEIN"/>
    <property type="match status" value="1"/>
</dbReference>
<dbReference type="GO" id="GO:0030170">
    <property type="term" value="F:pyridoxal phosphate binding"/>
    <property type="evidence" value="ECO:0007669"/>
    <property type="project" value="InterPro"/>
</dbReference>
<keyword evidence="4" id="KW-0808">Transferase</keyword>
<proteinExistence type="inferred from homology"/>
<dbReference type="SUPFAM" id="SSF53383">
    <property type="entry name" value="PLP-dependent transferases"/>
    <property type="match status" value="1"/>
</dbReference>
<dbReference type="PANTHER" id="PTHR43795">
    <property type="entry name" value="BIFUNCTIONAL ASPARTATE AMINOTRANSFERASE AND GLUTAMATE/ASPARTATE-PREPHENATE AMINOTRANSFERASE-RELATED"/>
    <property type="match status" value="1"/>
</dbReference>
<dbReference type="GO" id="GO:0008483">
    <property type="term" value="F:transaminase activity"/>
    <property type="evidence" value="ECO:0007669"/>
    <property type="project" value="TreeGrafter"/>
</dbReference>
<gene>
    <name evidence="4" type="ORF">BDZ94DRAFT_1276808</name>
</gene>
<dbReference type="Proteomes" id="UP000807353">
    <property type="component" value="Unassembled WGS sequence"/>
</dbReference>
<dbReference type="Gene3D" id="3.40.640.10">
    <property type="entry name" value="Type I PLP-dependent aspartate aminotransferase-like (Major domain)"/>
    <property type="match status" value="1"/>
</dbReference>
<dbReference type="Pfam" id="PF00155">
    <property type="entry name" value="Aminotran_1_2"/>
    <property type="match status" value="1"/>
</dbReference>
<protein>
    <submittedName>
        <fullName evidence="4">Pyridoxal phosphate-dependent transferase</fullName>
    </submittedName>
</protein>
<feature type="domain" description="Aminotransferase class I/classII large" evidence="3">
    <location>
        <begin position="77"/>
        <end position="432"/>
    </location>
</feature>
<dbReference type="GO" id="GO:0006520">
    <property type="term" value="P:amino acid metabolic process"/>
    <property type="evidence" value="ECO:0007669"/>
    <property type="project" value="TreeGrafter"/>
</dbReference>
<dbReference type="InterPro" id="IPR004838">
    <property type="entry name" value="NHTrfase_class1_PyrdxlP-BS"/>
</dbReference>
<dbReference type="PRINTS" id="PR00753">
    <property type="entry name" value="ACCSYNTHASE"/>
</dbReference>
<organism evidence="4 5">
    <name type="scientific">Collybia nuda</name>
    <dbReference type="NCBI Taxonomy" id="64659"/>
    <lineage>
        <taxon>Eukaryota</taxon>
        <taxon>Fungi</taxon>
        <taxon>Dikarya</taxon>
        <taxon>Basidiomycota</taxon>
        <taxon>Agaricomycotina</taxon>
        <taxon>Agaricomycetes</taxon>
        <taxon>Agaricomycetidae</taxon>
        <taxon>Agaricales</taxon>
        <taxon>Tricholomatineae</taxon>
        <taxon>Clitocybaceae</taxon>
        <taxon>Collybia</taxon>
    </lineage>
</organism>
<dbReference type="InterPro" id="IPR015422">
    <property type="entry name" value="PyrdxlP-dep_Trfase_small"/>
</dbReference>
<dbReference type="InterPro" id="IPR050478">
    <property type="entry name" value="Ethylene_sulfur-biosynth"/>
</dbReference>
<dbReference type="OrthoDB" id="7042322at2759"/>
<dbReference type="EMBL" id="MU150481">
    <property type="protein sequence ID" value="KAF9455981.1"/>
    <property type="molecule type" value="Genomic_DNA"/>
</dbReference>
<dbReference type="Gene3D" id="3.90.1150.10">
    <property type="entry name" value="Aspartate Aminotransferase, domain 1"/>
    <property type="match status" value="1"/>
</dbReference>
<evidence type="ECO:0000259" key="3">
    <source>
        <dbReference type="Pfam" id="PF00155"/>
    </source>
</evidence>
<evidence type="ECO:0000313" key="4">
    <source>
        <dbReference type="EMBL" id="KAF9455981.1"/>
    </source>
</evidence>
<evidence type="ECO:0000313" key="5">
    <source>
        <dbReference type="Proteomes" id="UP000807353"/>
    </source>
</evidence>
<evidence type="ECO:0000256" key="2">
    <source>
        <dbReference type="ARBA" id="ARBA00022898"/>
    </source>
</evidence>